<evidence type="ECO:0000256" key="2">
    <source>
        <dbReference type="SAM" id="SignalP"/>
    </source>
</evidence>
<comment type="caution">
    <text evidence="3">The sequence shown here is derived from an EMBL/GenBank/DDBJ whole genome shotgun (WGS) entry which is preliminary data.</text>
</comment>
<dbReference type="Gene3D" id="3.40.390.10">
    <property type="entry name" value="Collagenase (Catalytic Domain)"/>
    <property type="match status" value="1"/>
</dbReference>
<gene>
    <name evidence="3" type="ORF">CKM354_000883000</name>
</gene>
<evidence type="ECO:0000313" key="4">
    <source>
        <dbReference type="Proteomes" id="UP000825890"/>
    </source>
</evidence>
<keyword evidence="2" id="KW-0732">Signal</keyword>
<protein>
    <submittedName>
        <fullName evidence="3">Uncharacterized protein</fullName>
    </submittedName>
</protein>
<organism evidence="3 4">
    <name type="scientific">Cercospora kikuchii</name>
    <dbReference type="NCBI Taxonomy" id="84275"/>
    <lineage>
        <taxon>Eukaryota</taxon>
        <taxon>Fungi</taxon>
        <taxon>Dikarya</taxon>
        <taxon>Ascomycota</taxon>
        <taxon>Pezizomycotina</taxon>
        <taxon>Dothideomycetes</taxon>
        <taxon>Dothideomycetidae</taxon>
        <taxon>Mycosphaerellales</taxon>
        <taxon>Mycosphaerellaceae</taxon>
        <taxon>Cercospora</taxon>
    </lineage>
</organism>
<dbReference type="AlphaFoldDB" id="A0A9P3CWK2"/>
<feature type="chain" id="PRO_5040264812" evidence="2">
    <location>
        <begin position="22"/>
        <end position="405"/>
    </location>
</feature>
<reference evidence="3 4" key="1">
    <citation type="submission" date="2021-01" db="EMBL/GenBank/DDBJ databases">
        <title>Cercospora kikuchii MAFF 305040 whole genome shotgun sequence.</title>
        <authorList>
            <person name="Kashiwa T."/>
            <person name="Suzuki T."/>
        </authorList>
    </citation>
    <scope>NUCLEOTIDE SEQUENCE [LARGE SCALE GENOMIC DNA]</scope>
    <source>
        <strain evidence="3 4">MAFF 305040</strain>
    </source>
</reference>
<name>A0A9P3CWK2_9PEZI</name>
<evidence type="ECO:0000256" key="1">
    <source>
        <dbReference type="SAM" id="MobiDB-lite"/>
    </source>
</evidence>
<dbReference type="RefSeq" id="XP_044660160.1">
    <property type="nucleotide sequence ID" value="XM_044804225.1"/>
</dbReference>
<dbReference type="InterPro" id="IPR024079">
    <property type="entry name" value="MetalloPept_cat_dom_sf"/>
</dbReference>
<evidence type="ECO:0000313" key="3">
    <source>
        <dbReference type="EMBL" id="GIZ45673.1"/>
    </source>
</evidence>
<proteinExistence type="predicted"/>
<dbReference type="GeneID" id="68294405"/>
<sequence length="405" mass="45239">MRHRHLWHVFACILTLTQSYAQVSKPAATSTITAEAPPPLTEIITSVVTQASQTLDPVTVWVTKTNPQGSSVQPPLSQPSGSSEEDSPTEGRPSLPVVVTASPSEMVPARSASISIPQDGNFTAEYKFFGWKGCDERDKEAIKDAMKEARTILDAHCVQHFDDCKHSMVTVDFFGRPMDMHQRKNAVHIQQNFRNAYAFADSGWPWSRHQLQIFCHDESMEGSSKSSCSAGYHPNPIVVIRDYMGSKKPAMMFCNSWFQLSRLGDATRNGLRAAGDEPYNLQKYENRGRTFITAMMMVPKIAPWPSTHNGPSMNYFQKDFRGQIGRRYVTTAGLCKYLAKYRVSSDRDWSHLVENADTYSWYAMAAYLQGDRLLGEYPVLPFVYGDAGVAAEFAGSEDVDELNSG</sequence>
<feature type="region of interest" description="Disordered" evidence="1">
    <location>
        <begin position="64"/>
        <end position="96"/>
    </location>
</feature>
<dbReference type="OrthoDB" id="3868858at2759"/>
<keyword evidence="4" id="KW-1185">Reference proteome</keyword>
<feature type="compositionally biased region" description="Polar residues" evidence="1">
    <location>
        <begin position="64"/>
        <end position="82"/>
    </location>
</feature>
<dbReference type="Proteomes" id="UP000825890">
    <property type="component" value="Unassembled WGS sequence"/>
</dbReference>
<feature type="signal peptide" evidence="2">
    <location>
        <begin position="1"/>
        <end position="21"/>
    </location>
</feature>
<accession>A0A9P3CWK2</accession>
<dbReference type="EMBL" id="BOLY01000005">
    <property type="protein sequence ID" value="GIZ45673.1"/>
    <property type="molecule type" value="Genomic_DNA"/>
</dbReference>
<dbReference type="GO" id="GO:0008237">
    <property type="term" value="F:metallopeptidase activity"/>
    <property type="evidence" value="ECO:0007669"/>
    <property type="project" value="InterPro"/>
</dbReference>